<sequence length="145" mass="16723">MGYMGLLKSSVGVMNSGCGFGWIRGFEEEIGKVNRKLSNTWDCGVYVLKWMQIWDPKSLGDEAPPLPPWDNATLSQFRKELIMDMLYCAQNVRKDALEEAFMLQQRRVTERGKKIHLKDPWTNPRTKSLVRRAEQAPKGRHNAKL</sequence>
<evidence type="ECO:0000313" key="2">
    <source>
        <dbReference type="EMBL" id="MED6151560.1"/>
    </source>
</evidence>
<accession>A0ABU6TRT6</accession>
<evidence type="ECO:0000256" key="1">
    <source>
        <dbReference type="SAM" id="MobiDB-lite"/>
    </source>
</evidence>
<reference evidence="2 3" key="1">
    <citation type="journal article" date="2023" name="Plants (Basel)">
        <title>Bridging the Gap: Combining Genomics and Transcriptomics Approaches to Understand Stylosanthes scabra, an Orphan Legume from the Brazilian Caatinga.</title>
        <authorList>
            <person name="Ferreira-Neto J.R.C."/>
            <person name="da Silva M.D."/>
            <person name="Binneck E."/>
            <person name="de Melo N.F."/>
            <person name="da Silva R.H."/>
            <person name="de Melo A.L.T.M."/>
            <person name="Pandolfi V."/>
            <person name="Bustamante F.O."/>
            <person name="Brasileiro-Vidal A.C."/>
            <person name="Benko-Iseppon A.M."/>
        </authorList>
    </citation>
    <scope>NUCLEOTIDE SEQUENCE [LARGE SCALE GENOMIC DNA]</scope>
    <source>
        <tissue evidence="2">Leaves</tissue>
    </source>
</reference>
<proteinExistence type="predicted"/>
<name>A0ABU6TRT6_9FABA</name>
<evidence type="ECO:0000313" key="3">
    <source>
        <dbReference type="Proteomes" id="UP001341840"/>
    </source>
</evidence>
<keyword evidence="3" id="KW-1185">Reference proteome</keyword>
<dbReference type="Proteomes" id="UP001341840">
    <property type="component" value="Unassembled WGS sequence"/>
</dbReference>
<protein>
    <recommendedName>
        <fullName evidence="4">Ubiquitin-like protease family profile domain-containing protein</fullName>
    </recommendedName>
</protein>
<comment type="caution">
    <text evidence="2">The sequence shown here is derived from an EMBL/GenBank/DDBJ whole genome shotgun (WGS) entry which is preliminary data.</text>
</comment>
<feature type="region of interest" description="Disordered" evidence="1">
    <location>
        <begin position="118"/>
        <end position="145"/>
    </location>
</feature>
<gene>
    <name evidence="2" type="ORF">PIB30_083689</name>
</gene>
<organism evidence="2 3">
    <name type="scientific">Stylosanthes scabra</name>
    <dbReference type="NCBI Taxonomy" id="79078"/>
    <lineage>
        <taxon>Eukaryota</taxon>
        <taxon>Viridiplantae</taxon>
        <taxon>Streptophyta</taxon>
        <taxon>Embryophyta</taxon>
        <taxon>Tracheophyta</taxon>
        <taxon>Spermatophyta</taxon>
        <taxon>Magnoliopsida</taxon>
        <taxon>eudicotyledons</taxon>
        <taxon>Gunneridae</taxon>
        <taxon>Pentapetalae</taxon>
        <taxon>rosids</taxon>
        <taxon>fabids</taxon>
        <taxon>Fabales</taxon>
        <taxon>Fabaceae</taxon>
        <taxon>Papilionoideae</taxon>
        <taxon>50 kb inversion clade</taxon>
        <taxon>dalbergioids sensu lato</taxon>
        <taxon>Dalbergieae</taxon>
        <taxon>Pterocarpus clade</taxon>
        <taxon>Stylosanthes</taxon>
    </lineage>
</organism>
<dbReference type="EMBL" id="JASCZI010091953">
    <property type="protein sequence ID" value="MED6151560.1"/>
    <property type="molecule type" value="Genomic_DNA"/>
</dbReference>
<evidence type="ECO:0008006" key="4">
    <source>
        <dbReference type="Google" id="ProtNLM"/>
    </source>
</evidence>